<proteinExistence type="predicted"/>
<protein>
    <submittedName>
        <fullName evidence="2">Uncharacterized protein</fullName>
    </submittedName>
</protein>
<evidence type="ECO:0000256" key="1">
    <source>
        <dbReference type="SAM" id="MobiDB-lite"/>
    </source>
</evidence>
<dbReference type="EMBL" id="BK015960">
    <property type="protein sequence ID" value="DAF87206.1"/>
    <property type="molecule type" value="Genomic_DNA"/>
</dbReference>
<accession>A0A8S5TYB8</accession>
<name>A0A8S5TYB8_9CAUD</name>
<feature type="region of interest" description="Disordered" evidence="1">
    <location>
        <begin position="1"/>
        <end position="31"/>
    </location>
</feature>
<evidence type="ECO:0000313" key="2">
    <source>
        <dbReference type="EMBL" id="DAF87206.1"/>
    </source>
</evidence>
<organism evidence="2">
    <name type="scientific">Myoviridae sp. ctPkm1</name>
    <dbReference type="NCBI Taxonomy" id="2825099"/>
    <lineage>
        <taxon>Viruses</taxon>
        <taxon>Duplodnaviria</taxon>
        <taxon>Heunggongvirae</taxon>
        <taxon>Uroviricota</taxon>
        <taxon>Caudoviricetes</taxon>
    </lineage>
</organism>
<sequence length="31" mass="3142">MAAPSRAPSAPASGHLENRIPANAAAGRSRR</sequence>
<reference evidence="2" key="1">
    <citation type="journal article" date="2021" name="Proc. Natl. Acad. Sci. U.S.A.">
        <title>A Catalog of Tens of Thousands of Viruses from Human Metagenomes Reveals Hidden Associations with Chronic Diseases.</title>
        <authorList>
            <person name="Tisza M.J."/>
            <person name="Buck C.B."/>
        </authorList>
    </citation>
    <scope>NUCLEOTIDE SEQUENCE</scope>
    <source>
        <strain evidence="2">CtPkm1</strain>
    </source>
</reference>
<feature type="compositionally biased region" description="Low complexity" evidence="1">
    <location>
        <begin position="1"/>
        <end position="13"/>
    </location>
</feature>